<keyword evidence="1" id="KW-0238">DNA-binding</keyword>
<dbReference type="AlphaFoldDB" id="A0A3E2WCF7"/>
<dbReference type="InterPro" id="IPR010982">
    <property type="entry name" value="Lambda_DNA-bd_dom_sf"/>
</dbReference>
<protein>
    <submittedName>
        <fullName evidence="3">XRE family transcriptional regulator</fullName>
    </submittedName>
</protein>
<name>A0A3E2WCF7_9FIRM</name>
<organism evidence="3 4">
    <name type="scientific">Hungatella hathewayi</name>
    <dbReference type="NCBI Taxonomy" id="154046"/>
    <lineage>
        <taxon>Bacteria</taxon>
        <taxon>Bacillati</taxon>
        <taxon>Bacillota</taxon>
        <taxon>Clostridia</taxon>
        <taxon>Lachnospirales</taxon>
        <taxon>Lachnospiraceae</taxon>
        <taxon>Hungatella</taxon>
    </lineage>
</organism>
<dbReference type="InterPro" id="IPR001387">
    <property type="entry name" value="Cro/C1-type_HTH"/>
</dbReference>
<dbReference type="Gene3D" id="1.10.260.40">
    <property type="entry name" value="lambda repressor-like DNA-binding domains"/>
    <property type="match status" value="1"/>
</dbReference>
<reference evidence="3 4" key="1">
    <citation type="submission" date="2018-08" db="EMBL/GenBank/DDBJ databases">
        <title>A genome reference for cultivated species of the human gut microbiota.</title>
        <authorList>
            <person name="Zou Y."/>
            <person name="Xue W."/>
            <person name="Luo G."/>
        </authorList>
    </citation>
    <scope>NUCLEOTIDE SEQUENCE [LARGE SCALE GENOMIC DNA]</scope>
    <source>
        <strain evidence="3 4">AF19-21</strain>
    </source>
</reference>
<dbReference type="EMBL" id="QVIA01000054">
    <property type="protein sequence ID" value="RGC22793.1"/>
    <property type="molecule type" value="Genomic_DNA"/>
</dbReference>
<dbReference type="CDD" id="cd00093">
    <property type="entry name" value="HTH_XRE"/>
    <property type="match status" value="1"/>
</dbReference>
<evidence type="ECO:0000256" key="1">
    <source>
        <dbReference type="ARBA" id="ARBA00023125"/>
    </source>
</evidence>
<dbReference type="PROSITE" id="PS50943">
    <property type="entry name" value="HTH_CROC1"/>
    <property type="match status" value="1"/>
</dbReference>
<dbReference type="Pfam" id="PF01381">
    <property type="entry name" value="HTH_3"/>
    <property type="match status" value="1"/>
</dbReference>
<gene>
    <name evidence="3" type="ORF">DWX41_22750</name>
</gene>
<dbReference type="PANTHER" id="PTHR46558:SF14">
    <property type="entry name" value="HTH-TYPE TRANSCRIPTIONAL REGULATOR ANSR"/>
    <property type="match status" value="1"/>
</dbReference>
<dbReference type="PANTHER" id="PTHR46558">
    <property type="entry name" value="TRACRIPTIONAL REGULATORY PROTEIN-RELATED-RELATED"/>
    <property type="match status" value="1"/>
</dbReference>
<dbReference type="Proteomes" id="UP000261111">
    <property type="component" value="Unassembled WGS sequence"/>
</dbReference>
<evidence type="ECO:0000313" key="3">
    <source>
        <dbReference type="EMBL" id="RGC22793.1"/>
    </source>
</evidence>
<feature type="domain" description="HTH cro/C1-type" evidence="2">
    <location>
        <begin position="7"/>
        <end position="61"/>
    </location>
</feature>
<proteinExistence type="predicted"/>
<dbReference type="SUPFAM" id="SSF47413">
    <property type="entry name" value="lambda repressor-like DNA-binding domains"/>
    <property type="match status" value="1"/>
</dbReference>
<dbReference type="RefSeq" id="WP_025654745.1">
    <property type="nucleotide sequence ID" value="NZ_QVIA01000054.1"/>
</dbReference>
<accession>A0A3E2WCF7</accession>
<comment type="caution">
    <text evidence="3">The sequence shown here is derived from an EMBL/GenBank/DDBJ whole genome shotgun (WGS) entry which is preliminary data.</text>
</comment>
<sequence>MLFHEKLRELRVAKGFSQHFVAQQLRINDRSYQNYEYGKREPNIDTLILLSAIFKVSLDELLCRDDFLKSHEVCVDEH</sequence>
<evidence type="ECO:0000313" key="4">
    <source>
        <dbReference type="Proteomes" id="UP000261111"/>
    </source>
</evidence>
<evidence type="ECO:0000259" key="2">
    <source>
        <dbReference type="PROSITE" id="PS50943"/>
    </source>
</evidence>
<dbReference type="GO" id="GO:0003677">
    <property type="term" value="F:DNA binding"/>
    <property type="evidence" value="ECO:0007669"/>
    <property type="project" value="UniProtKB-KW"/>
</dbReference>
<dbReference type="SMART" id="SM00530">
    <property type="entry name" value="HTH_XRE"/>
    <property type="match status" value="1"/>
</dbReference>